<evidence type="ECO:0000313" key="9">
    <source>
        <dbReference type="EMBL" id="EKD65920.1"/>
    </source>
</evidence>
<dbReference type="InterPro" id="IPR020057">
    <property type="entry name" value="Ribosomal_bL25_b-dom"/>
</dbReference>
<dbReference type="GO" id="GO:0008097">
    <property type="term" value="F:5S rRNA binding"/>
    <property type="evidence" value="ECO:0007669"/>
    <property type="project" value="InterPro"/>
</dbReference>
<comment type="subunit">
    <text evidence="5">Part of the 50S ribosomal subunit; part of the 5S rRNA/L5/L18/L25 subcomplex. Contacts the 5S rRNA. Binds to the 5S rRNA independently of L5 and L18.</text>
</comment>
<evidence type="ECO:0000256" key="4">
    <source>
        <dbReference type="ARBA" id="ARBA00023274"/>
    </source>
</evidence>
<dbReference type="AlphaFoldDB" id="K2AD10"/>
<keyword evidence="4 5" id="KW-0687">Ribonucleoprotein</keyword>
<keyword evidence="2 5" id="KW-0694">RNA-binding</keyword>
<dbReference type="Gene3D" id="2.40.240.10">
    <property type="entry name" value="Ribosomal Protein L25, Chain P"/>
    <property type="match status" value="1"/>
</dbReference>
<proteinExistence type="inferred from homology"/>
<dbReference type="Gene3D" id="2.170.120.20">
    <property type="entry name" value="Ribosomal protein L25, beta domain"/>
    <property type="match status" value="1"/>
</dbReference>
<dbReference type="InterPro" id="IPR011035">
    <property type="entry name" value="Ribosomal_bL25/Gln-tRNA_synth"/>
</dbReference>
<reference evidence="9" key="1">
    <citation type="journal article" date="2012" name="Science">
        <title>Fermentation, hydrogen, and sulfur metabolism in multiple uncultivated bacterial phyla.</title>
        <authorList>
            <person name="Wrighton K.C."/>
            <person name="Thomas B.C."/>
            <person name="Sharon I."/>
            <person name="Miller C.S."/>
            <person name="Castelle C.J."/>
            <person name="VerBerkmoes N.C."/>
            <person name="Wilkins M.J."/>
            <person name="Hettich R.L."/>
            <person name="Lipton M.S."/>
            <person name="Williams K.H."/>
            <person name="Long P.E."/>
            <person name="Banfield J.F."/>
        </authorList>
    </citation>
    <scope>NUCLEOTIDE SEQUENCE [LARGE SCALE GENOMIC DNA]</scope>
</reference>
<dbReference type="Pfam" id="PF14693">
    <property type="entry name" value="Ribosomal_TL5_C"/>
    <property type="match status" value="1"/>
</dbReference>
<dbReference type="InterPro" id="IPR037121">
    <property type="entry name" value="Ribosomal_bL25_C"/>
</dbReference>
<dbReference type="GO" id="GO:0003735">
    <property type="term" value="F:structural constituent of ribosome"/>
    <property type="evidence" value="ECO:0007669"/>
    <property type="project" value="InterPro"/>
</dbReference>
<dbReference type="PANTHER" id="PTHR33284">
    <property type="entry name" value="RIBOSOMAL PROTEIN L25/GLN-TRNA SYNTHETASE, ANTI-CODON-BINDING DOMAIN-CONTAINING PROTEIN"/>
    <property type="match status" value="1"/>
</dbReference>
<evidence type="ECO:0000256" key="5">
    <source>
        <dbReference type="HAMAP-Rule" id="MF_01334"/>
    </source>
</evidence>
<feature type="domain" description="Large ribosomal subunit protein bL25 L25" evidence="7">
    <location>
        <begin position="9"/>
        <end position="90"/>
    </location>
</feature>
<feature type="domain" description="Large ribosomal subunit protein bL25 beta" evidence="8">
    <location>
        <begin position="98"/>
        <end position="182"/>
    </location>
</feature>
<dbReference type="InterPro" id="IPR001021">
    <property type="entry name" value="Ribosomal_bL25_long"/>
</dbReference>
<feature type="region of interest" description="Disordered" evidence="6">
    <location>
        <begin position="193"/>
        <end position="213"/>
    </location>
</feature>
<dbReference type="InterPro" id="IPR029751">
    <property type="entry name" value="Ribosomal_L25_dom"/>
</dbReference>
<dbReference type="PANTHER" id="PTHR33284:SF1">
    <property type="entry name" value="RIBOSOMAL PROTEIN L25_GLN-TRNA SYNTHETASE, ANTI-CODON-BINDING DOMAIN-CONTAINING PROTEIN"/>
    <property type="match status" value="1"/>
</dbReference>
<comment type="caution">
    <text evidence="9">The sequence shown here is derived from an EMBL/GenBank/DDBJ whole genome shotgun (WGS) entry which is preliminary data.</text>
</comment>
<keyword evidence="1 5" id="KW-0699">rRNA-binding</keyword>
<comment type="function">
    <text evidence="5">This is one of the proteins that binds to the 5S RNA in the ribosome where it forms part of the central protuberance.</text>
</comment>
<evidence type="ECO:0000259" key="7">
    <source>
        <dbReference type="Pfam" id="PF01386"/>
    </source>
</evidence>
<evidence type="ECO:0000256" key="1">
    <source>
        <dbReference type="ARBA" id="ARBA00022730"/>
    </source>
</evidence>
<sequence>MEKLKLSSEVRDLTEKLSTIRWNKLIPWVVYGHKFPSKGIQVWYSDFLKTFRTGWHTHIVELTVDWKKQDVLIHEVQKHPVTWDFQHVDFMALAAGEKIHVSIPLVLVGSAPATREWGLVSQSVHEVEVKCFPKDLIDSIEIDISGLTEIWASIHLADVKIDTDKFTILTHLDLPVVSILETKAEKEEVIETSVADVETTEQKEVTETKEEEK</sequence>
<feature type="compositionally biased region" description="Basic and acidic residues" evidence="6">
    <location>
        <begin position="200"/>
        <end position="213"/>
    </location>
</feature>
<dbReference type="SUPFAM" id="SSF50715">
    <property type="entry name" value="Ribosomal protein L25-like"/>
    <property type="match status" value="1"/>
</dbReference>
<protein>
    <recommendedName>
        <fullName evidence="5">Large ribosomal subunit protein bL25</fullName>
    </recommendedName>
    <alternativeName>
        <fullName evidence="5">General stress protein CTC</fullName>
    </alternativeName>
</protein>
<dbReference type="EMBL" id="AMFJ01021661">
    <property type="protein sequence ID" value="EKD65920.1"/>
    <property type="molecule type" value="Genomic_DNA"/>
</dbReference>
<dbReference type="InterPro" id="IPR020056">
    <property type="entry name" value="Rbsml_bL25/Gln-tRNA_synth_N"/>
</dbReference>
<accession>K2AD10</accession>
<comment type="similarity">
    <text evidence="5">Belongs to the bacterial ribosomal protein bL25 family. CTC subfamily.</text>
</comment>
<evidence type="ECO:0000256" key="6">
    <source>
        <dbReference type="SAM" id="MobiDB-lite"/>
    </source>
</evidence>
<evidence type="ECO:0000259" key="8">
    <source>
        <dbReference type="Pfam" id="PF14693"/>
    </source>
</evidence>
<evidence type="ECO:0000256" key="2">
    <source>
        <dbReference type="ARBA" id="ARBA00022884"/>
    </source>
</evidence>
<name>K2AD10_9BACT</name>
<dbReference type="InterPro" id="IPR020930">
    <property type="entry name" value="Ribosomal_uL5_bac-type"/>
</dbReference>
<keyword evidence="3 5" id="KW-0689">Ribosomal protein</keyword>
<evidence type="ECO:0000256" key="3">
    <source>
        <dbReference type="ARBA" id="ARBA00022980"/>
    </source>
</evidence>
<dbReference type="HAMAP" id="MF_01334">
    <property type="entry name" value="Ribosomal_bL25_CTC"/>
    <property type="match status" value="1"/>
</dbReference>
<dbReference type="NCBIfam" id="TIGR00731">
    <property type="entry name" value="bL25_bact_ctc"/>
    <property type="match status" value="1"/>
</dbReference>
<organism evidence="9">
    <name type="scientific">uncultured bacterium</name>
    <name type="common">gcode 4</name>
    <dbReference type="NCBI Taxonomy" id="1234023"/>
    <lineage>
        <taxon>Bacteria</taxon>
        <taxon>environmental samples</taxon>
    </lineage>
</organism>
<dbReference type="GO" id="GO:0006412">
    <property type="term" value="P:translation"/>
    <property type="evidence" value="ECO:0007669"/>
    <property type="project" value="UniProtKB-UniRule"/>
</dbReference>
<dbReference type="CDD" id="cd00495">
    <property type="entry name" value="Ribosomal_L25_TL5_CTC"/>
    <property type="match status" value="1"/>
</dbReference>
<gene>
    <name evidence="5" type="primary">rplY</name>
    <name evidence="5" type="synonym">ctc</name>
    <name evidence="9" type="ORF">ACD_49C00075G0007</name>
</gene>
<dbReference type="GO" id="GO:0022625">
    <property type="term" value="C:cytosolic large ribosomal subunit"/>
    <property type="evidence" value="ECO:0007669"/>
    <property type="project" value="TreeGrafter"/>
</dbReference>
<dbReference type="Pfam" id="PF01386">
    <property type="entry name" value="Ribosomal_L25p"/>
    <property type="match status" value="1"/>
</dbReference>